<dbReference type="EMBL" id="VCNI01000004">
    <property type="protein sequence ID" value="TMU50779.1"/>
    <property type="molecule type" value="Genomic_DNA"/>
</dbReference>
<organism evidence="2 3">
    <name type="scientific">Flagellimonas algicola</name>
    <dbReference type="NCBI Taxonomy" id="2583815"/>
    <lineage>
        <taxon>Bacteria</taxon>
        <taxon>Pseudomonadati</taxon>
        <taxon>Bacteroidota</taxon>
        <taxon>Flavobacteriia</taxon>
        <taxon>Flavobacteriales</taxon>
        <taxon>Flavobacteriaceae</taxon>
        <taxon>Flagellimonas</taxon>
    </lineage>
</organism>
<evidence type="ECO:0000313" key="2">
    <source>
        <dbReference type="EMBL" id="TMU50779.1"/>
    </source>
</evidence>
<evidence type="ECO:0000313" key="3">
    <source>
        <dbReference type="Proteomes" id="UP000751614"/>
    </source>
</evidence>
<dbReference type="Proteomes" id="UP000751614">
    <property type="component" value="Unassembled WGS sequence"/>
</dbReference>
<keyword evidence="3" id="KW-1185">Reference proteome</keyword>
<dbReference type="RefSeq" id="WP_138839114.1">
    <property type="nucleotide sequence ID" value="NZ_VCNI01000004.1"/>
</dbReference>
<name>A0ABY2WGT1_9FLAO</name>
<evidence type="ECO:0000259" key="1">
    <source>
        <dbReference type="Pfam" id="PF12508"/>
    </source>
</evidence>
<accession>A0ABY2WGT1</accession>
<reference evidence="2 3" key="1">
    <citation type="submission" date="2019-05" db="EMBL/GenBank/DDBJ databases">
        <title>Flagellimonas sp. AsT0115, sp. nov., isolated from a marine red algae, Asparagopsis taxiformis.</title>
        <authorList>
            <person name="Kim J."/>
            <person name="Jeong S.E."/>
            <person name="Jeon C.O."/>
        </authorList>
    </citation>
    <scope>NUCLEOTIDE SEQUENCE [LARGE SCALE GENOMIC DNA]</scope>
    <source>
        <strain evidence="2 3">AsT0115</strain>
    </source>
</reference>
<gene>
    <name evidence="2" type="primary">traM</name>
    <name evidence="2" type="ORF">FGG15_18450</name>
</gene>
<proteinExistence type="predicted"/>
<dbReference type="Pfam" id="PF12508">
    <property type="entry name" value="Transposon_TraM"/>
    <property type="match status" value="1"/>
</dbReference>
<feature type="domain" description="Conjugative transposon TraM C-terminal" evidence="1">
    <location>
        <begin position="175"/>
        <end position="306"/>
    </location>
</feature>
<sequence length="310" mass="35358">MKKNKIVFVLVLVCVVLFITAYSILTFGKKETEEVMTDQIPLPDLEEDQKEYGSKLEALEALKEERGVSAPSIYPDHMMDDKGYFNPDYMEYEKQRIIDSIYNEGNIDYASARYRSPIGDMEQPEPQNMEEPKTIPEIGAEHTTNITELGLAHQLFFASKPKQNTFASMHLEDAIPVRVDGNQIVRDGHRLEMRLQTDTSIGGVVMKRNTPIYGFVKIRPNRVLIQIDHINNRKVTLKAHDLQDGNKGIYVENSLKGNIRDQVVNDAVGGVNIPGLPQVSGIKRLFQRDNRRIKVEIKDNYQLILKTSKK</sequence>
<comment type="caution">
    <text evidence="2">The sequence shown here is derived from an EMBL/GenBank/DDBJ whole genome shotgun (WGS) entry which is preliminary data.</text>
</comment>
<protein>
    <submittedName>
        <fullName evidence="2">Conjugative transposon protein TraM</fullName>
    </submittedName>
</protein>
<dbReference type="InterPro" id="IPR055407">
    <property type="entry name" value="TraM_C"/>
</dbReference>